<feature type="region of interest" description="Disordered" evidence="2">
    <location>
        <begin position="276"/>
        <end position="307"/>
    </location>
</feature>
<keyword evidence="5" id="KW-1185">Reference proteome</keyword>
<evidence type="ECO:0000313" key="4">
    <source>
        <dbReference type="EMBL" id="TGG37123.1"/>
    </source>
</evidence>
<sequence>MAIRTIAQLKAWFRRGKYPTEEQFADWLDSYVHKEESIIPVIQVEGLAEQLNSKYVASEGHELERQHIELKGDYETHKKTSDERFDNISGCIEDLETENERQQTEIDSLNAEVEVIHTKDSSQDKEISALHDTDRDQQMSIDSLDGRADTLELGIRMHVSDTDNPHRVNKSQVGLGNVPNVATNDQTPTYTVAPSLTDLSSGEKLSSAFGKLMKAVSSLISHISSRDNPHQVTATQVGASPSGHNHDSTYQPKGNYAPATHTHTAAQVNEDASHRFVTDAEKSAWNSKAGGSHNHDSTYQPKGNYAPATHTHTAAQVTGDASHRFVTDAEKSTWNSKADGSHNHDSTYQPKGNYAPATHTHTAAQVTGDASHRFVTDAEKSTWNSKADGSHNHDSVYQPKGDYLLSSQLQDLKGDKGDKGDKGAVFTPVVDSSGNLTWSNNGGLTNPAAVNIRGPKGSDATVTKAAIEAVLTGVINSHKHEALSKQLVENGYYRFHDGFLIQWGHPSDNQDAYGVQTIYFPHSFVDTSYSILTTADSSYQTYYVGRTICNKSAGSFKVSANQKNKERFFWIAVGKG</sequence>
<feature type="compositionally biased region" description="Polar residues" evidence="2">
    <location>
        <begin position="230"/>
        <end position="252"/>
    </location>
</feature>
<comment type="caution">
    <text evidence="4">The sequence shown here is derived from an EMBL/GenBank/DDBJ whole genome shotgun (WGS) entry which is preliminary data.</text>
</comment>
<dbReference type="InterPro" id="IPR054075">
    <property type="entry name" value="Gp53-like_C"/>
</dbReference>
<dbReference type="AlphaFoldDB" id="A0A4Z0V724"/>
<proteinExistence type="predicted"/>
<feature type="region of interest" description="Disordered" evidence="2">
    <location>
        <begin position="380"/>
        <end position="399"/>
    </location>
</feature>
<name>A0A4Z0V724_9BACT</name>
<feature type="region of interest" description="Disordered" evidence="2">
    <location>
        <begin position="226"/>
        <end position="258"/>
    </location>
</feature>
<dbReference type="Proteomes" id="UP000297635">
    <property type="component" value="Unassembled WGS sequence"/>
</dbReference>
<dbReference type="Gene3D" id="2.60.40.3940">
    <property type="match status" value="1"/>
</dbReference>
<protein>
    <recommendedName>
        <fullName evidence="3">Putative tail fiber protein gp53-like C-terminal domain-containing protein</fullName>
    </recommendedName>
</protein>
<evidence type="ECO:0000313" key="5">
    <source>
        <dbReference type="Proteomes" id="UP000297635"/>
    </source>
</evidence>
<feature type="domain" description="Putative tail fiber protein gp53-like C-terminal" evidence="3">
    <location>
        <begin position="495"/>
        <end position="574"/>
    </location>
</feature>
<keyword evidence="1" id="KW-0175">Coiled coil</keyword>
<gene>
    <name evidence="4" type="ORF">EZ315_15110</name>
</gene>
<reference evidence="4 5" key="1">
    <citation type="submission" date="2019-02" db="EMBL/GenBank/DDBJ databases">
        <title>Isolation and identification of novel species under the genus Muribaculum.</title>
        <authorList>
            <person name="Miyake S."/>
            <person name="Ding Y."/>
            <person name="Low A."/>
            <person name="Soh M."/>
            <person name="Seedorf H."/>
        </authorList>
    </citation>
    <scope>NUCLEOTIDE SEQUENCE [LARGE SCALE GENOMIC DNA]</scope>
    <source>
        <strain evidence="4 5">TLL-A3</strain>
    </source>
</reference>
<feature type="coiled-coil region" evidence="1">
    <location>
        <begin position="92"/>
        <end position="119"/>
    </location>
</feature>
<dbReference type="RefSeq" id="WP_135472801.1">
    <property type="nucleotide sequence ID" value="NZ_SJSA01000002.1"/>
</dbReference>
<dbReference type="Pfam" id="PF21882">
    <property type="entry name" value="Gp53-like_C"/>
    <property type="match status" value="1"/>
</dbReference>
<feature type="region of interest" description="Disordered" evidence="2">
    <location>
        <begin position="328"/>
        <end position="356"/>
    </location>
</feature>
<organism evidence="4 5">
    <name type="scientific">Duncaniella freteri</name>
    <dbReference type="NCBI Taxonomy" id="2530391"/>
    <lineage>
        <taxon>Bacteria</taxon>
        <taxon>Pseudomonadati</taxon>
        <taxon>Bacteroidota</taxon>
        <taxon>Bacteroidia</taxon>
        <taxon>Bacteroidales</taxon>
        <taxon>Muribaculaceae</taxon>
        <taxon>Duncaniella</taxon>
    </lineage>
</organism>
<dbReference type="GeneID" id="82151116"/>
<accession>A0A4Z0V724</accession>
<dbReference type="EMBL" id="SJSA01000002">
    <property type="protein sequence ID" value="TGG37123.1"/>
    <property type="molecule type" value="Genomic_DNA"/>
</dbReference>
<evidence type="ECO:0000256" key="2">
    <source>
        <dbReference type="SAM" id="MobiDB-lite"/>
    </source>
</evidence>
<evidence type="ECO:0000256" key="1">
    <source>
        <dbReference type="SAM" id="Coils"/>
    </source>
</evidence>
<evidence type="ECO:0000259" key="3">
    <source>
        <dbReference type="Pfam" id="PF21882"/>
    </source>
</evidence>